<dbReference type="EMBL" id="CABFVA020000018">
    <property type="protein sequence ID" value="VVM05289.1"/>
    <property type="molecule type" value="Genomic_DNA"/>
</dbReference>
<evidence type="ECO:0000259" key="3">
    <source>
        <dbReference type="Pfam" id="PF12469"/>
    </source>
</evidence>
<evidence type="ECO:0000313" key="5">
    <source>
        <dbReference type="EMBL" id="VVM05289.1"/>
    </source>
</evidence>
<reference evidence="5 6" key="1">
    <citation type="submission" date="2019-09" db="EMBL/GenBank/DDBJ databases">
        <authorList>
            <person name="Cremers G."/>
        </authorList>
    </citation>
    <scope>NUCLEOTIDE SEQUENCE [LARGE SCALE GENOMIC DNA]</scope>
    <source>
        <strain evidence="5">4A</strain>
    </source>
</reference>
<dbReference type="InterPro" id="IPR054767">
    <property type="entry name" value="Cas10-Cmr2_palm2"/>
</dbReference>
<dbReference type="Gene3D" id="3.30.70.2220">
    <property type="entry name" value="CRISPR-Cas system, Cmr2 subunit, D1 domain, cysteine cluster"/>
    <property type="match status" value="1"/>
</dbReference>
<sequence>MNLWQRKLLAFLHDPPTKPFNIREHREIAEPLVRAAGFDPADARWFFDKISDHVAAAADRILFPKPSVLSSVFRGDVDSPFRHPLGGGHLVFTNPIDPSDAEGRVAACQPTNYEISRIEDRSFCHFPTRIGKDWANFFLHWRLWPEFAARSHASLAFLPADTRIPDHTIWTHCAITSALQGCVEISTDDPNAEIRSFKPAFLLVHVSPVQEFIAQARTTRDLWSGSYLLSYLVAHGLKAITDRIGPDAILFPSLRGQPLFDFLHKEELYDRVSREGSLWSELHVTGEQILTPNIPNRFLAVVPAEKAKDLAEAAEKGIRNCLKEISEQCLAWFEKKRKSLDEAGKARWRQQVSQFLSVHWQTWPWEQDLEEALSAFEALPAGRKAGADLRQTYDAARKGIREANLDPRNYCHRSWRESGRWRSEIVPDKAGLPVVENTGFGWSAHYAMADFLLAARRNTRDFPFWSTPQDLSARHGAIKDVLSGKEECIGSEEWQRSLIEIPDHFFNGAERLGAMNLIKRVWHKAHLEAKFGGQFPRSPRFDSVPAVVAADWIERVQAKLGEEGQANLCTAFDAFGKALDKAEQELDFPYPRYAEFKQTRRWVRTVTPAVFHESELRRRIRERQEQEEQMKSPGLERALRELASLRAEAGGAPGRYFAVLALDGDSMGKWLSGEKAPELRGQLSKEAADYFAQQHPGAKEPGALHHLLDNGKRLLTPSFHLELSTALVNFALHLAGRIVDRFQGQLIYAGGDDVLALLPARNVLKCASVLRKAFRGDPALPKEFEGVLEAVTEQWGFVGLDGRWPERQRNTPFPRGYHVLVPGQRADVSAGIAIGHMHSPLQIVVEAARAAEKRAKSHYKRSAFAVSLFKRSGEILEWGANWDSGAIELLEQFASLTREKKLSGRFPYALASLLRRYEPVEGAQRTKIDSALYSADLKFVATRQAAESFSPAEREELLSLAGRYLENCGKEERQLNDFLGPFLTTAFLEDARD</sequence>
<feature type="domain" description="Cas10/Cmr2 second palm" evidence="4">
    <location>
        <begin position="656"/>
        <end position="775"/>
    </location>
</feature>
<feature type="domain" description="CRISPR-associated protein Cmr2 N-terminal" evidence="3">
    <location>
        <begin position="202"/>
        <end position="326"/>
    </location>
</feature>
<dbReference type="OrthoDB" id="9758700at2"/>
<dbReference type="Pfam" id="PF22335">
    <property type="entry name" value="Cas10-Cmr2_palm2"/>
    <property type="match status" value="1"/>
</dbReference>
<keyword evidence="1" id="KW-0547">Nucleotide-binding</keyword>
<accession>A0A5E6M6V4</accession>
<proteinExistence type="predicted"/>
<dbReference type="RefSeq" id="WP_142659431.1">
    <property type="nucleotide sequence ID" value="NZ_CABFVA020000018.1"/>
</dbReference>
<evidence type="ECO:0000313" key="6">
    <source>
        <dbReference type="Proteomes" id="UP000334923"/>
    </source>
</evidence>
<keyword evidence="6" id="KW-1185">Reference proteome</keyword>
<dbReference type="InterPro" id="IPR024615">
    <property type="entry name" value="CRISPR-assoc_Cmr2_N"/>
</dbReference>
<evidence type="ECO:0000256" key="1">
    <source>
        <dbReference type="ARBA" id="ARBA00022741"/>
    </source>
</evidence>
<protein>
    <submittedName>
        <fullName evidence="5">Uncharacterized protein</fullName>
    </submittedName>
</protein>
<dbReference type="Proteomes" id="UP000334923">
    <property type="component" value="Unassembled WGS sequence"/>
</dbReference>
<gene>
    <name evidence="5" type="ORF">MAMT_00563</name>
</gene>
<dbReference type="InterPro" id="IPR038242">
    <property type="entry name" value="Cmr2_N"/>
</dbReference>
<dbReference type="NCBIfam" id="TIGR02577">
    <property type="entry name" value="cas_TM1794_Cmr2"/>
    <property type="match status" value="1"/>
</dbReference>
<evidence type="ECO:0000259" key="4">
    <source>
        <dbReference type="Pfam" id="PF22335"/>
    </source>
</evidence>
<name>A0A5E6M6V4_9BACT</name>
<dbReference type="Gene3D" id="3.30.70.270">
    <property type="match status" value="1"/>
</dbReference>
<dbReference type="InterPro" id="IPR043128">
    <property type="entry name" value="Rev_trsase/Diguanyl_cyclase"/>
</dbReference>
<dbReference type="AlphaFoldDB" id="A0A5E6M6V4"/>
<evidence type="ECO:0000256" key="2">
    <source>
        <dbReference type="ARBA" id="ARBA00023118"/>
    </source>
</evidence>
<keyword evidence="2" id="KW-0051">Antiviral defense</keyword>
<dbReference type="GO" id="GO:0000166">
    <property type="term" value="F:nucleotide binding"/>
    <property type="evidence" value="ECO:0007669"/>
    <property type="project" value="UniProtKB-KW"/>
</dbReference>
<organism evidence="5 6">
    <name type="scientific">Methylacidimicrobium tartarophylax</name>
    <dbReference type="NCBI Taxonomy" id="1041768"/>
    <lineage>
        <taxon>Bacteria</taxon>
        <taxon>Pseudomonadati</taxon>
        <taxon>Verrucomicrobiota</taxon>
        <taxon>Methylacidimicrobium</taxon>
    </lineage>
</organism>
<dbReference type="InterPro" id="IPR013407">
    <property type="entry name" value="CRISPR-assoc_prot_Cmr2"/>
</dbReference>
<dbReference type="GO" id="GO:0051607">
    <property type="term" value="P:defense response to virus"/>
    <property type="evidence" value="ECO:0007669"/>
    <property type="project" value="UniProtKB-KW"/>
</dbReference>
<dbReference type="Pfam" id="PF12469">
    <property type="entry name" value="Cmr2_N"/>
    <property type="match status" value="1"/>
</dbReference>